<evidence type="ECO:0000256" key="1">
    <source>
        <dbReference type="SAM" id="Phobius"/>
    </source>
</evidence>
<feature type="transmembrane region" description="Helical" evidence="1">
    <location>
        <begin position="31"/>
        <end position="49"/>
    </location>
</feature>
<name>A0ABV0G6G0_9BURK</name>
<organism evidence="2 3">
    <name type="scientific">Roseateles paludis</name>
    <dbReference type="NCBI Taxonomy" id="3145238"/>
    <lineage>
        <taxon>Bacteria</taxon>
        <taxon>Pseudomonadati</taxon>
        <taxon>Pseudomonadota</taxon>
        <taxon>Betaproteobacteria</taxon>
        <taxon>Burkholderiales</taxon>
        <taxon>Sphaerotilaceae</taxon>
        <taxon>Roseateles</taxon>
    </lineage>
</organism>
<evidence type="ECO:0000313" key="3">
    <source>
        <dbReference type="Proteomes" id="UP001495147"/>
    </source>
</evidence>
<keyword evidence="1" id="KW-0472">Membrane</keyword>
<dbReference type="Proteomes" id="UP001495147">
    <property type="component" value="Unassembled WGS sequence"/>
</dbReference>
<dbReference type="RefSeq" id="WP_347706119.1">
    <property type="nucleotide sequence ID" value="NZ_JBDPZD010000006.1"/>
</dbReference>
<protein>
    <submittedName>
        <fullName evidence="2">Uncharacterized protein</fullName>
    </submittedName>
</protein>
<keyword evidence="1" id="KW-1133">Transmembrane helix</keyword>
<sequence length="70" mass="8032">MKLPTFVICLLLVLYAPDSQAYIDPNAGGLLFQILTPVFAAIVGAWLFLRRWIAETLRRLWQRLRGKSTQ</sequence>
<dbReference type="EMBL" id="JBDPZD010000006">
    <property type="protein sequence ID" value="MEO3693309.1"/>
    <property type="molecule type" value="Genomic_DNA"/>
</dbReference>
<reference evidence="2 3" key="1">
    <citation type="submission" date="2024-05" db="EMBL/GenBank/DDBJ databases">
        <title>Roseateles sp. DJS-2-20 16S ribosomal RNA gene Genome sequencing and assembly.</title>
        <authorList>
            <person name="Woo H."/>
        </authorList>
    </citation>
    <scope>NUCLEOTIDE SEQUENCE [LARGE SCALE GENOMIC DNA]</scope>
    <source>
        <strain evidence="2 3">DJS-2-20</strain>
    </source>
</reference>
<accession>A0ABV0G6G0</accession>
<evidence type="ECO:0000313" key="2">
    <source>
        <dbReference type="EMBL" id="MEO3693309.1"/>
    </source>
</evidence>
<proteinExistence type="predicted"/>
<keyword evidence="1" id="KW-0812">Transmembrane</keyword>
<keyword evidence="3" id="KW-1185">Reference proteome</keyword>
<comment type="caution">
    <text evidence="2">The sequence shown here is derived from an EMBL/GenBank/DDBJ whole genome shotgun (WGS) entry which is preliminary data.</text>
</comment>
<gene>
    <name evidence="2" type="ORF">ABDJ85_17700</name>
</gene>